<feature type="compositionally biased region" description="Polar residues" evidence="11">
    <location>
        <begin position="702"/>
        <end position="721"/>
    </location>
</feature>
<feature type="region of interest" description="Disordered" evidence="11">
    <location>
        <begin position="611"/>
        <end position="670"/>
    </location>
</feature>
<sequence length="1398" mass="151188">MATVAAYPKAFANQVLQRPVEINHNPSHGGLVASGLEYDMSIAQSQHPQQQQPHLRSNPSMRPRPVSMPPQSYNTPPPPISNAASSNVDDRATERDNPNRDRERDRERRHASSNRPSRSNRILGDYTLSKTLGAGSMGKVKLATHNMTGEQLAVKILPRVNPAAPPTNGTSDAVARQASKDASKEIRTLREAALSMLLHHPYICGMREMIIHQHHYYMVTEYVNGGQMLDYIISHGRLRERVARKFARQIGSALDYCHRNNVVHRDLKIENILISQTGNIKIIDFGLSNLYDPANHLSTFCGSLYFAAPELLNAKVYTGPEVDVWSFGVVLYVLVCGKVPFDDQSMPALHAKIKRGLVEYPVWLSAECKHLLSRMLVTNPALRAPLSEILSHPWMIRGFSGPPENYLLHREPLRADELDRQVVQGMKGFEFGSDDDIERKLVAVLESDAYIKAVQYWERKRGLGNGATNGYSSSSKWGGESMSNSSLAISFTSDGGTSYSSRTNATDPPTPSRKKRFSGFDFYRRKLFAPSPSTSPTSSSNPFGSSSPPQSQAQLISHGGALVDSKGDPIDPTKGFHPLISMYFLAREKMEREKVYGPGAFASSQLSIAEAGHGHRGNGTTTTNGTGPGGAHPNTNGGVPAPIPERREQFSAPPPPVSPTVPTLSSPPAMAAAAGAKADYSMPLPRLPAPETSHYSGMSYDASANPSPTSPTFQTAFQQGPQPRPRDAGVSVPSPTSGGVVAGAGAGAGGVGTLPRAPPASTHRRSHSLSQRPVALTTAAGSASIGPVSAGTVGRGAWGPGMFSPVDEMSERSTTMTTNNSTIPTVMVGGKERPMPDVPASPTSSRVPQMPHTAGPEVSSFAERERQMEEEREQEREKEKEHHQSQQHHYTATSPLTTGATLVRKFGSMLVGRGDERRHHHGRKGTILGGALSPSPRPSGDGTEKRSGDTHRTMTTTTTTATEGGEKVSWSEKERVPSPMDETKPDEMGIIRTGEGKENTPVVDERVQPLSPKPISHSQSQPLSGAHRRAATILDPSGSRSRHERRSSTGGALLGGSGAGGIVGGTIGRHRRPSTGYSGMSRPLADRLFSRTEEREEAEDKDGSQETGTERGDVRGGGGGISADENVDTETEDDRHAKPIFLKGLFSVATTSTKPPSMIKADIRRVLDRMQVQYREVKNGFECIHLPSIDLSSVEPTTPGFRQNHHQQMSSGLGEPSTPRPTITKKSSKLSFSIRSRSTRERDTSMEKDREHHGRPSNTTTLTATHSTGSSSFFNVSSNHTAVENDPATLVGPVNGAPGNSLELDVTPPTQAAEQNAPPIPRDFGSPVPPRSPSPMPTGAVDRNVFESMGNNSLSVRFEINIVKVPWLPLHGIQFRRASGDGWQYQMLARRVLTELKL</sequence>
<accession>A0A8H5HX68</accession>
<dbReference type="InterPro" id="IPR028375">
    <property type="entry name" value="KA1/Ssp2_C"/>
</dbReference>
<feature type="domain" description="KA1" evidence="13">
    <location>
        <begin position="1349"/>
        <end position="1398"/>
    </location>
</feature>
<proteinExistence type="inferred from homology"/>
<feature type="compositionally biased region" description="Low complexity" evidence="11">
    <location>
        <begin position="618"/>
        <end position="638"/>
    </location>
</feature>
<feature type="region of interest" description="Disordered" evidence="11">
    <location>
        <begin position="530"/>
        <end position="555"/>
    </location>
</feature>
<dbReference type="PROSITE" id="PS00107">
    <property type="entry name" value="PROTEIN_KINASE_ATP"/>
    <property type="match status" value="1"/>
</dbReference>
<dbReference type="InterPro" id="IPR011009">
    <property type="entry name" value="Kinase-like_dom_sf"/>
</dbReference>
<feature type="region of interest" description="Disordered" evidence="11">
    <location>
        <begin position="757"/>
        <end position="900"/>
    </location>
</feature>
<dbReference type="GO" id="GO:0035556">
    <property type="term" value="P:intracellular signal transduction"/>
    <property type="evidence" value="ECO:0007669"/>
    <property type="project" value="TreeGrafter"/>
</dbReference>
<dbReference type="CDD" id="cd14077">
    <property type="entry name" value="STKc_Kin1_2"/>
    <property type="match status" value="1"/>
</dbReference>
<dbReference type="GO" id="GO:0004674">
    <property type="term" value="F:protein serine/threonine kinase activity"/>
    <property type="evidence" value="ECO:0007669"/>
    <property type="project" value="UniProtKB-KW"/>
</dbReference>
<dbReference type="PROSITE" id="PS50011">
    <property type="entry name" value="PROTEIN_KINASE_DOM"/>
    <property type="match status" value="1"/>
</dbReference>
<dbReference type="GO" id="GO:0000226">
    <property type="term" value="P:microtubule cytoskeleton organization"/>
    <property type="evidence" value="ECO:0007669"/>
    <property type="project" value="TreeGrafter"/>
</dbReference>
<dbReference type="Proteomes" id="UP000518752">
    <property type="component" value="Unassembled WGS sequence"/>
</dbReference>
<feature type="compositionally biased region" description="Basic and acidic residues" evidence="11">
    <location>
        <begin position="862"/>
        <end position="884"/>
    </location>
</feature>
<dbReference type="SMART" id="SM00220">
    <property type="entry name" value="S_TKc"/>
    <property type="match status" value="1"/>
</dbReference>
<keyword evidence="6" id="KW-0418">Kinase</keyword>
<feature type="compositionally biased region" description="Basic and acidic residues" evidence="11">
    <location>
        <begin position="1084"/>
        <end position="1094"/>
    </location>
</feature>
<feature type="compositionally biased region" description="Low complexity" evidence="11">
    <location>
        <begin position="953"/>
        <end position="962"/>
    </location>
</feature>
<evidence type="ECO:0000256" key="4">
    <source>
        <dbReference type="ARBA" id="ARBA00022679"/>
    </source>
</evidence>
<comment type="similarity">
    <text evidence="1">Belongs to the protein kinase superfamily. CAMK Ser/Thr protein kinase family. NIM1 subfamily.</text>
</comment>
<feature type="compositionally biased region" description="Gly residues" evidence="11">
    <location>
        <begin position="1052"/>
        <end position="1067"/>
    </location>
</feature>
<protein>
    <recommendedName>
        <fullName evidence="2">non-specific serine/threonine protein kinase</fullName>
        <ecNumber evidence="2">2.7.11.1</ecNumber>
    </recommendedName>
</protein>
<evidence type="ECO:0000256" key="7">
    <source>
        <dbReference type="ARBA" id="ARBA00022840"/>
    </source>
</evidence>
<gene>
    <name evidence="14" type="ORF">D9757_003156</name>
</gene>
<feature type="compositionally biased region" description="Low complexity" evidence="11">
    <location>
        <begin position="660"/>
        <end position="670"/>
    </location>
</feature>
<evidence type="ECO:0000313" key="15">
    <source>
        <dbReference type="Proteomes" id="UP000518752"/>
    </source>
</evidence>
<feature type="region of interest" description="Disordered" evidence="11">
    <location>
        <begin position="914"/>
        <end position="1135"/>
    </location>
</feature>
<dbReference type="Gene3D" id="1.10.510.10">
    <property type="entry name" value="Transferase(Phosphotransferase) domain 1"/>
    <property type="match status" value="1"/>
</dbReference>
<feature type="compositionally biased region" description="Polar residues" evidence="11">
    <location>
        <begin position="890"/>
        <end position="900"/>
    </location>
</feature>
<dbReference type="PANTHER" id="PTHR24346">
    <property type="entry name" value="MAP/MICROTUBULE AFFINITY-REGULATING KINASE"/>
    <property type="match status" value="1"/>
</dbReference>
<keyword evidence="3" id="KW-0723">Serine/threonine-protein kinase</keyword>
<feature type="compositionally biased region" description="Basic and acidic residues" evidence="11">
    <location>
        <begin position="942"/>
        <end position="952"/>
    </location>
</feature>
<evidence type="ECO:0000256" key="11">
    <source>
        <dbReference type="SAM" id="MobiDB-lite"/>
    </source>
</evidence>
<feature type="compositionally biased region" description="Low complexity" evidence="11">
    <location>
        <begin position="1257"/>
        <end position="1270"/>
    </location>
</feature>
<dbReference type="InterPro" id="IPR001772">
    <property type="entry name" value="KA1_dom"/>
</dbReference>
<comment type="catalytic activity">
    <reaction evidence="8">
        <text>L-threonyl-[protein] + ATP = O-phospho-L-threonyl-[protein] + ADP + H(+)</text>
        <dbReference type="Rhea" id="RHEA:46608"/>
        <dbReference type="Rhea" id="RHEA-COMP:11060"/>
        <dbReference type="Rhea" id="RHEA-COMP:11605"/>
        <dbReference type="ChEBI" id="CHEBI:15378"/>
        <dbReference type="ChEBI" id="CHEBI:30013"/>
        <dbReference type="ChEBI" id="CHEBI:30616"/>
        <dbReference type="ChEBI" id="CHEBI:61977"/>
        <dbReference type="ChEBI" id="CHEBI:456216"/>
        <dbReference type="EC" id="2.7.11.1"/>
    </reaction>
</comment>
<feature type="compositionally biased region" description="Basic and acidic residues" evidence="11">
    <location>
        <begin position="1101"/>
        <end position="1114"/>
    </location>
</feature>
<feature type="region of interest" description="Disordered" evidence="11">
    <location>
        <begin position="1311"/>
        <end position="1336"/>
    </location>
</feature>
<feature type="binding site" evidence="10">
    <location>
        <position position="155"/>
    </location>
    <ligand>
        <name>ATP</name>
        <dbReference type="ChEBI" id="CHEBI:30616"/>
    </ligand>
</feature>
<dbReference type="SUPFAM" id="SSF56112">
    <property type="entry name" value="Protein kinase-like (PK-like)"/>
    <property type="match status" value="1"/>
</dbReference>
<keyword evidence="4" id="KW-0808">Transferase</keyword>
<dbReference type="PROSITE" id="PS50032">
    <property type="entry name" value="KA1"/>
    <property type="match status" value="1"/>
</dbReference>
<dbReference type="InterPro" id="IPR017441">
    <property type="entry name" value="Protein_kinase_ATP_BS"/>
</dbReference>
<dbReference type="SUPFAM" id="SSF103243">
    <property type="entry name" value="KA1-like"/>
    <property type="match status" value="1"/>
</dbReference>
<evidence type="ECO:0000259" key="12">
    <source>
        <dbReference type="PROSITE" id="PS50011"/>
    </source>
</evidence>
<feature type="compositionally biased region" description="Low complexity" evidence="11">
    <location>
        <begin position="812"/>
        <end position="822"/>
    </location>
</feature>
<dbReference type="EMBL" id="JAACJN010000011">
    <property type="protein sequence ID" value="KAF5391097.1"/>
    <property type="molecule type" value="Genomic_DNA"/>
</dbReference>
<feature type="compositionally biased region" description="Basic and acidic residues" evidence="11">
    <location>
        <begin position="88"/>
        <end position="110"/>
    </location>
</feature>
<feature type="compositionally biased region" description="Basic and acidic residues" evidence="11">
    <location>
        <begin position="1238"/>
        <end position="1254"/>
    </location>
</feature>
<feature type="region of interest" description="Disordered" evidence="11">
    <location>
        <begin position="44"/>
        <end position="124"/>
    </location>
</feature>
<feature type="compositionally biased region" description="Pro residues" evidence="11">
    <location>
        <begin position="1327"/>
        <end position="1336"/>
    </location>
</feature>
<dbReference type="InterPro" id="IPR008271">
    <property type="entry name" value="Ser/Thr_kinase_AS"/>
</dbReference>
<feature type="compositionally biased region" description="Low complexity" evidence="11">
    <location>
        <begin position="530"/>
        <end position="551"/>
    </location>
</feature>
<feature type="region of interest" description="Disordered" evidence="11">
    <location>
        <begin position="1194"/>
        <end position="1270"/>
    </location>
</feature>
<dbReference type="PANTHER" id="PTHR24346:SF82">
    <property type="entry name" value="KP78A-RELATED"/>
    <property type="match status" value="1"/>
</dbReference>
<evidence type="ECO:0000256" key="2">
    <source>
        <dbReference type="ARBA" id="ARBA00012513"/>
    </source>
</evidence>
<name>A0A8H5HX68_9AGAR</name>
<evidence type="ECO:0000256" key="10">
    <source>
        <dbReference type="PROSITE-ProRule" id="PRU10141"/>
    </source>
</evidence>
<comment type="catalytic activity">
    <reaction evidence="9">
        <text>L-seryl-[protein] + ATP = O-phospho-L-seryl-[protein] + ADP + H(+)</text>
        <dbReference type="Rhea" id="RHEA:17989"/>
        <dbReference type="Rhea" id="RHEA-COMP:9863"/>
        <dbReference type="Rhea" id="RHEA-COMP:11604"/>
        <dbReference type="ChEBI" id="CHEBI:15378"/>
        <dbReference type="ChEBI" id="CHEBI:29999"/>
        <dbReference type="ChEBI" id="CHEBI:30616"/>
        <dbReference type="ChEBI" id="CHEBI:83421"/>
        <dbReference type="ChEBI" id="CHEBI:456216"/>
        <dbReference type="EC" id="2.7.11.1"/>
    </reaction>
</comment>
<organism evidence="14 15">
    <name type="scientific">Collybiopsis confluens</name>
    <dbReference type="NCBI Taxonomy" id="2823264"/>
    <lineage>
        <taxon>Eukaryota</taxon>
        <taxon>Fungi</taxon>
        <taxon>Dikarya</taxon>
        <taxon>Basidiomycota</taxon>
        <taxon>Agaricomycotina</taxon>
        <taxon>Agaricomycetes</taxon>
        <taxon>Agaricomycetidae</taxon>
        <taxon>Agaricales</taxon>
        <taxon>Marasmiineae</taxon>
        <taxon>Omphalotaceae</taxon>
        <taxon>Collybiopsis</taxon>
    </lineage>
</organism>
<feature type="compositionally biased region" description="Polar residues" evidence="11">
    <location>
        <begin position="493"/>
        <end position="507"/>
    </location>
</feature>
<evidence type="ECO:0000256" key="6">
    <source>
        <dbReference type="ARBA" id="ARBA00022777"/>
    </source>
</evidence>
<feature type="domain" description="Protein kinase" evidence="12">
    <location>
        <begin position="126"/>
        <end position="395"/>
    </location>
</feature>
<dbReference type="GO" id="GO:0005737">
    <property type="term" value="C:cytoplasm"/>
    <property type="evidence" value="ECO:0007669"/>
    <property type="project" value="TreeGrafter"/>
</dbReference>
<evidence type="ECO:0000313" key="14">
    <source>
        <dbReference type="EMBL" id="KAF5391097.1"/>
    </source>
</evidence>
<evidence type="ECO:0000256" key="3">
    <source>
        <dbReference type="ARBA" id="ARBA00022527"/>
    </source>
</evidence>
<dbReference type="Pfam" id="PF00069">
    <property type="entry name" value="Pkinase"/>
    <property type="match status" value="1"/>
</dbReference>
<keyword evidence="7 10" id="KW-0067">ATP-binding</keyword>
<evidence type="ECO:0000259" key="13">
    <source>
        <dbReference type="PROSITE" id="PS50032"/>
    </source>
</evidence>
<feature type="compositionally biased region" description="Low complexity" evidence="11">
    <location>
        <begin position="44"/>
        <end position="65"/>
    </location>
</feature>
<dbReference type="GO" id="GO:0005524">
    <property type="term" value="F:ATP binding"/>
    <property type="evidence" value="ECO:0007669"/>
    <property type="project" value="UniProtKB-UniRule"/>
</dbReference>
<dbReference type="FunFam" id="1.10.510.10:FF:000792">
    <property type="entry name" value="Non-specific serine/threonine protein kinase"/>
    <property type="match status" value="1"/>
</dbReference>
<feature type="region of interest" description="Disordered" evidence="11">
    <location>
        <begin position="493"/>
        <end position="516"/>
    </location>
</feature>
<comment type="caution">
    <text evidence="14">The sequence shown here is derived from an EMBL/GenBank/DDBJ whole genome shotgun (WGS) entry which is preliminary data.</text>
</comment>
<keyword evidence="5 10" id="KW-0547">Nucleotide-binding</keyword>
<dbReference type="Pfam" id="PF02149">
    <property type="entry name" value="KA1"/>
    <property type="match status" value="1"/>
</dbReference>
<evidence type="ECO:0000256" key="5">
    <source>
        <dbReference type="ARBA" id="ARBA00022741"/>
    </source>
</evidence>
<evidence type="ECO:0000256" key="8">
    <source>
        <dbReference type="ARBA" id="ARBA00047899"/>
    </source>
</evidence>
<dbReference type="Gene3D" id="3.30.310.80">
    <property type="entry name" value="Kinase associated domain 1, KA1"/>
    <property type="match status" value="1"/>
</dbReference>
<dbReference type="EC" id="2.7.11.1" evidence="2"/>
<dbReference type="InterPro" id="IPR000719">
    <property type="entry name" value="Prot_kinase_dom"/>
</dbReference>
<dbReference type="PROSITE" id="PS00108">
    <property type="entry name" value="PROTEIN_KINASE_ST"/>
    <property type="match status" value="1"/>
</dbReference>
<feature type="region of interest" description="Disordered" evidence="11">
    <location>
        <begin position="160"/>
        <end position="179"/>
    </location>
</feature>
<evidence type="ECO:0000256" key="9">
    <source>
        <dbReference type="ARBA" id="ARBA00048679"/>
    </source>
</evidence>
<dbReference type="OrthoDB" id="193931at2759"/>
<reference evidence="14 15" key="1">
    <citation type="journal article" date="2020" name="ISME J.">
        <title>Uncovering the hidden diversity of litter-decomposition mechanisms in mushroom-forming fungi.</title>
        <authorList>
            <person name="Floudas D."/>
            <person name="Bentzer J."/>
            <person name="Ahren D."/>
            <person name="Johansson T."/>
            <person name="Persson P."/>
            <person name="Tunlid A."/>
        </authorList>
    </citation>
    <scope>NUCLEOTIDE SEQUENCE [LARGE SCALE GENOMIC DNA]</scope>
    <source>
        <strain evidence="14 15">CBS 406.79</strain>
    </source>
</reference>
<feature type="compositionally biased region" description="Basic and acidic residues" evidence="11">
    <location>
        <begin position="964"/>
        <end position="1007"/>
    </location>
</feature>
<evidence type="ECO:0000256" key="1">
    <source>
        <dbReference type="ARBA" id="ARBA00010791"/>
    </source>
</evidence>
<feature type="region of interest" description="Disordered" evidence="11">
    <location>
        <begin position="700"/>
        <end position="733"/>
    </location>
</feature>
<keyword evidence="15" id="KW-1185">Reference proteome</keyword>